<dbReference type="PROSITE" id="PS01161">
    <property type="entry name" value="GLC_GALNAC_ISOMERASE"/>
    <property type="match status" value="1"/>
</dbReference>
<comment type="caution">
    <text evidence="2">The sequence shown here is derived from an EMBL/GenBank/DDBJ whole genome shotgun (WGS) entry which is preliminary data.</text>
</comment>
<dbReference type="InterPro" id="IPR006148">
    <property type="entry name" value="Glc/Gal-6P_isomerase"/>
</dbReference>
<dbReference type="PANTHER" id="PTHR42892">
    <property type="entry name" value="GLUCOSAMINE-6-PHOSPHATE DEAMINASE-LIKE PROTEIN BT_0258-RELATED"/>
    <property type="match status" value="1"/>
</dbReference>
<keyword evidence="3" id="KW-1185">Reference proteome</keyword>
<dbReference type="RefSeq" id="WP_209556966.1">
    <property type="nucleotide sequence ID" value="NZ_JAEDXU010000003.1"/>
</dbReference>
<keyword evidence="2" id="KW-0378">Hydrolase</keyword>
<sequence length="242" mass="26506">MKIIVEKDYEGMSSKVSEMLLEAIYTKGFKNISVTAGSSPIRAYDIASEYILEHPFDSTITFFNFDEIPFSKSGGDGVTVSNLKKCFFDKAEIDDAQIHQLTVENYQTHDAYLESIGGLDIVFLGIGADGHFCGNLPNTTKFGNQTSFVSIDSRPDMKEILLGEVGGNEEELPIGYVTMGPRSIMNIPHIVMMASGKAKAAIIKEAFFGKVTEAVPSSVFQLHPNFTLVLDEVAAQEISELI</sequence>
<dbReference type="NCBIfam" id="NF009022">
    <property type="entry name" value="PRK12358.1"/>
    <property type="match status" value="1"/>
</dbReference>
<feature type="domain" description="Glucosamine/galactosamine-6-phosphate isomerase" evidence="1">
    <location>
        <begin position="12"/>
        <end position="221"/>
    </location>
</feature>
<dbReference type="InterPro" id="IPR052960">
    <property type="entry name" value="GlcN6P_deaminase-like"/>
</dbReference>
<dbReference type="EC" id="3.5.99.6" evidence="2"/>
<proteinExistence type="predicted"/>
<dbReference type="InterPro" id="IPR018321">
    <property type="entry name" value="Glucosamine6P_isomerase_CS"/>
</dbReference>
<dbReference type="PANTHER" id="PTHR42892:SF1">
    <property type="entry name" value="GLUCOSAMINE-6-PHOSPHATE ISOMERASE"/>
    <property type="match status" value="1"/>
</dbReference>
<evidence type="ECO:0000313" key="3">
    <source>
        <dbReference type="Proteomes" id="UP000673375"/>
    </source>
</evidence>
<dbReference type="Gene3D" id="3.40.50.1360">
    <property type="match status" value="1"/>
</dbReference>
<dbReference type="Pfam" id="PF01182">
    <property type="entry name" value="Glucosamine_iso"/>
    <property type="match status" value="1"/>
</dbReference>
<dbReference type="GO" id="GO:0004342">
    <property type="term" value="F:glucosamine-6-phosphate deaminase activity"/>
    <property type="evidence" value="ECO:0007669"/>
    <property type="project" value="UniProtKB-EC"/>
</dbReference>
<name>A0ABS4CHV7_9ENTE</name>
<evidence type="ECO:0000313" key="2">
    <source>
        <dbReference type="EMBL" id="MBP1046146.1"/>
    </source>
</evidence>
<accession>A0ABS4CHV7</accession>
<gene>
    <name evidence="2" type="ORF">I6N96_07610</name>
</gene>
<organism evidence="2 3">
    <name type="scientific">Enterococcus larvae</name>
    <dbReference type="NCBI Taxonomy" id="2794352"/>
    <lineage>
        <taxon>Bacteria</taxon>
        <taxon>Bacillati</taxon>
        <taxon>Bacillota</taxon>
        <taxon>Bacilli</taxon>
        <taxon>Lactobacillales</taxon>
        <taxon>Enterococcaceae</taxon>
        <taxon>Enterococcus</taxon>
    </lineage>
</organism>
<evidence type="ECO:0000259" key="1">
    <source>
        <dbReference type="Pfam" id="PF01182"/>
    </source>
</evidence>
<reference evidence="2 3" key="1">
    <citation type="submission" date="2020-12" db="EMBL/GenBank/DDBJ databases">
        <title>Vagococcus allomyrinae sp. nov. and Enterococcus lavae sp. nov., isolated from the larvae of Allomyrina dichotoma.</title>
        <authorList>
            <person name="Lee S.D."/>
        </authorList>
    </citation>
    <scope>NUCLEOTIDE SEQUENCE [LARGE SCALE GENOMIC DNA]</scope>
    <source>
        <strain evidence="2 3">BWM-S5</strain>
    </source>
</reference>
<dbReference type="Proteomes" id="UP000673375">
    <property type="component" value="Unassembled WGS sequence"/>
</dbReference>
<dbReference type="EMBL" id="JAEDXU010000003">
    <property type="protein sequence ID" value="MBP1046146.1"/>
    <property type="molecule type" value="Genomic_DNA"/>
</dbReference>
<dbReference type="InterPro" id="IPR037171">
    <property type="entry name" value="NagB/RpiA_transferase-like"/>
</dbReference>
<protein>
    <submittedName>
        <fullName evidence="2">Glucosamine-6-phosphate deaminase</fullName>
        <ecNumber evidence="2">3.5.99.6</ecNumber>
    </submittedName>
</protein>
<dbReference type="SUPFAM" id="SSF100950">
    <property type="entry name" value="NagB/RpiA/CoA transferase-like"/>
    <property type="match status" value="1"/>
</dbReference>